<comment type="caution">
    <text evidence="1">The sequence shown here is derived from an EMBL/GenBank/DDBJ whole genome shotgun (WGS) entry which is preliminary data.</text>
</comment>
<evidence type="ECO:0000313" key="1">
    <source>
        <dbReference type="EMBL" id="MCV2873235.1"/>
    </source>
</evidence>
<organism evidence="1 2">
    <name type="scientific">Albidovulum litorale</name>
    <dbReference type="NCBI Taxonomy" id="2984134"/>
    <lineage>
        <taxon>Bacteria</taxon>
        <taxon>Pseudomonadati</taxon>
        <taxon>Pseudomonadota</taxon>
        <taxon>Alphaproteobacteria</taxon>
        <taxon>Rhodobacterales</taxon>
        <taxon>Paracoccaceae</taxon>
        <taxon>Albidovulum</taxon>
    </lineage>
</organism>
<keyword evidence="1" id="KW-0255">Endonuclease</keyword>
<dbReference type="InterPro" id="IPR004211">
    <property type="entry name" value="Endonuclease_7"/>
</dbReference>
<dbReference type="Pfam" id="PF02945">
    <property type="entry name" value="Endonuclease_7"/>
    <property type="match status" value="1"/>
</dbReference>
<dbReference type="Proteomes" id="UP001652564">
    <property type="component" value="Unassembled WGS sequence"/>
</dbReference>
<protein>
    <submittedName>
        <fullName evidence="1">Endonuclease VII domain-containing protein</fullName>
    </submittedName>
</protein>
<gene>
    <name evidence="1" type="ORF">OEZ71_13110</name>
</gene>
<accession>A0ABT2ZQJ1</accession>
<dbReference type="Gene3D" id="1.10.30.50">
    <property type="match status" value="1"/>
</dbReference>
<name>A0ABT2ZQJ1_9RHOB</name>
<sequence length="366" mass="40685">MKEITLTQEQIEQGRAAAMKRDGKYRPTPPEAVALARQLFEERRKFTEREAKEVAALIGWSHVTIWQRYLMGELGLPTPNIERALAFTAGQHTYTRTDGTVRRVNDGRNFHHDRANWIGQAAMGAAFPGFSADDYGRLWDESGGRCPCCGVEMDGAEKARNATVDHLVPGVRSIANARLLCSACNVIKANALPETLHRVADWMQKTPTEMLAVARTLPAMPRRRVDGQDRWKAMLWHKKAGANECGIDFNLALHDLPFTAVCPVLGVPFLLPGSEESLSACRASGVKRGRNFWNSPSFDRIDPRQGYVAGNVVLVSNLANKIMSNGTSPDRVRLVADWFERELATAPDLAALIDYDAHEHWKIAAE</sequence>
<keyword evidence="1" id="KW-0378">Hydrolase</keyword>
<proteinExistence type="predicted"/>
<keyword evidence="1" id="KW-0540">Nuclease</keyword>
<dbReference type="GO" id="GO:0004519">
    <property type="term" value="F:endonuclease activity"/>
    <property type="evidence" value="ECO:0007669"/>
    <property type="project" value="UniProtKB-KW"/>
</dbReference>
<dbReference type="RefSeq" id="WP_263740441.1">
    <property type="nucleotide sequence ID" value="NZ_JAOWKZ010000003.1"/>
</dbReference>
<reference evidence="1 2" key="1">
    <citation type="submission" date="2022-10" db="EMBL/GenBank/DDBJ databases">
        <title>Defluviimonas sp. nov., isolated from ocean surface sediments.</title>
        <authorList>
            <person name="He W."/>
            <person name="Wang L."/>
            <person name="Zhang D.-F."/>
        </authorList>
    </citation>
    <scope>NUCLEOTIDE SEQUENCE [LARGE SCALE GENOMIC DNA]</scope>
    <source>
        <strain evidence="1 2">WL0050</strain>
    </source>
</reference>
<keyword evidence="2" id="KW-1185">Reference proteome</keyword>
<dbReference type="EMBL" id="JAOWKZ010000003">
    <property type="protein sequence ID" value="MCV2873235.1"/>
    <property type="molecule type" value="Genomic_DNA"/>
</dbReference>
<evidence type="ECO:0000313" key="2">
    <source>
        <dbReference type="Proteomes" id="UP001652564"/>
    </source>
</evidence>